<feature type="non-terminal residue" evidence="1">
    <location>
        <position position="75"/>
    </location>
</feature>
<reference evidence="1" key="1">
    <citation type="submission" date="2020-01" db="EMBL/GenBank/DDBJ databases">
        <title>Insect and environment-associated Actinomycetes.</title>
        <authorList>
            <person name="Currrie C."/>
            <person name="Chevrette M."/>
            <person name="Carlson C."/>
            <person name="Stubbendieck R."/>
            <person name="Wendt-Pienkowski E."/>
        </authorList>
    </citation>
    <scope>NUCLEOTIDE SEQUENCE</scope>
    <source>
        <strain evidence="1">SID7499</strain>
    </source>
</reference>
<sequence>LPFERLVDALAPQRSLSRHPLFQVALIHQNAPHRTHRFGPGTAEVELVETRAAKFDLTLAVVEDPGTDGLRAALN</sequence>
<organism evidence="1">
    <name type="scientific">Streptomyces sp. SID7499</name>
    <dbReference type="NCBI Taxonomy" id="2706086"/>
    <lineage>
        <taxon>Bacteria</taxon>
        <taxon>Bacillati</taxon>
        <taxon>Actinomycetota</taxon>
        <taxon>Actinomycetes</taxon>
        <taxon>Kitasatosporales</taxon>
        <taxon>Streptomycetaceae</taxon>
        <taxon>Streptomyces</taxon>
    </lineage>
</organism>
<evidence type="ECO:0008006" key="2">
    <source>
        <dbReference type="Google" id="ProtNLM"/>
    </source>
</evidence>
<dbReference type="InterPro" id="IPR023213">
    <property type="entry name" value="CAT-like_dom_sf"/>
</dbReference>
<gene>
    <name evidence="1" type="ORF">G3M58_44795</name>
</gene>
<dbReference type="AlphaFoldDB" id="A0A6G3X7B6"/>
<dbReference type="SUPFAM" id="SSF52777">
    <property type="entry name" value="CoA-dependent acyltransferases"/>
    <property type="match status" value="1"/>
</dbReference>
<dbReference type="Gene3D" id="3.30.559.10">
    <property type="entry name" value="Chloramphenicol acetyltransferase-like domain"/>
    <property type="match status" value="1"/>
</dbReference>
<evidence type="ECO:0000313" key="1">
    <source>
        <dbReference type="EMBL" id="NEE13563.1"/>
    </source>
</evidence>
<feature type="non-terminal residue" evidence="1">
    <location>
        <position position="1"/>
    </location>
</feature>
<protein>
    <recommendedName>
        <fullName evidence="2">Condensation domain-containing protein</fullName>
    </recommendedName>
</protein>
<name>A0A6G3X7B6_9ACTN</name>
<dbReference type="Gene3D" id="3.30.559.30">
    <property type="entry name" value="Nonribosomal peptide synthetase, condensation domain"/>
    <property type="match status" value="1"/>
</dbReference>
<comment type="caution">
    <text evidence="1">The sequence shown here is derived from an EMBL/GenBank/DDBJ whole genome shotgun (WGS) entry which is preliminary data.</text>
</comment>
<dbReference type="EMBL" id="JAAGMN010004709">
    <property type="protein sequence ID" value="NEE13563.1"/>
    <property type="molecule type" value="Genomic_DNA"/>
</dbReference>
<proteinExistence type="predicted"/>
<accession>A0A6G3X7B6</accession>